<dbReference type="Gene3D" id="1.10.10.60">
    <property type="entry name" value="Homeodomain-like"/>
    <property type="match status" value="1"/>
</dbReference>
<evidence type="ECO:0000256" key="7">
    <source>
        <dbReference type="ARBA" id="ARBA00023155"/>
    </source>
</evidence>
<keyword evidence="7 11" id="KW-0371">Homeobox</keyword>
<evidence type="ECO:0000256" key="9">
    <source>
        <dbReference type="ARBA" id="ARBA00023242"/>
    </source>
</evidence>
<evidence type="ECO:0000259" key="14">
    <source>
        <dbReference type="PROSITE" id="PS50071"/>
    </source>
</evidence>
<evidence type="ECO:0000256" key="4">
    <source>
        <dbReference type="ARBA" id="ARBA00022902"/>
    </source>
</evidence>
<keyword evidence="6 11" id="KW-0238">DNA-binding</keyword>
<evidence type="ECO:0000256" key="8">
    <source>
        <dbReference type="ARBA" id="ARBA00023163"/>
    </source>
</evidence>
<dbReference type="InterPro" id="IPR017970">
    <property type="entry name" value="Homeobox_CS"/>
</dbReference>
<evidence type="ECO:0000256" key="11">
    <source>
        <dbReference type="PROSITE-ProRule" id="PRU00108"/>
    </source>
</evidence>
<keyword evidence="8" id="KW-0804">Transcription</keyword>
<evidence type="ECO:0000313" key="16">
    <source>
        <dbReference type="Proteomes" id="UP001634394"/>
    </source>
</evidence>
<keyword evidence="9 11" id="KW-0539">Nucleus</keyword>
<keyword evidence="16" id="KW-1185">Reference proteome</keyword>
<comment type="subcellular location">
    <subcellularLocation>
        <location evidence="1 11 12">Nucleus</location>
    </subcellularLocation>
</comment>
<name>A0ABD3WUJ1_SINWO</name>
<dbReference type="GO" id="GO:0030154">
    <property type="term" value="P:cell differentiation"/>
    <property type="evidence" value="ECO:0007669"/>
    <property type="project" value="UniProtKB-KW"/>
</dbReference>
<dbReference type="CDD" id="cd00086">
    <property type="entry name" value="homeodomain"/>
    <property type="match status" value="1"/>
</dbReference>
<dbReference type="FunFam" id="1.10.10.60:FF:000057">
    <property type="entry name" value="Short stature homeobox 2"/>
    <property type="match status" value="1"/>
</dbReference>
<feature type="compositionally biased region" description="Polar residues" evidence="13">
    <location>
        <begin position="69"/>
        <end position="93"/>
    </location>
</feature>
<reference evidence="15 16" key="1">
    <citation type="submission" date="2024-11" db="EMBL/GenBank/DDBJ databases">
        <title>Chromosome-level genome assembly of the freshwater bivalve Anodonta woodiana.</title>
        <authorList>
            <person name="Chen X."/>
        </authorList>
    </citation>
    <scope>NUCLEOTIDE SEQUENCE [LARGE SCALE GENOMIC DNA]</scope>
    <source>
        <strain evidence="15">MN2024</strain>
        <tissue evidence="15">Gills</tissue>
    </source>
</reference>
<dbReference type="PROSITE" id="PS00027">
    <property type="entry name" value="HOMEOBOX_1"/>
    <property type="match status" value="1"/>
</dbReference>
<proteinExistence type="inferred from homology"/>
<evidence type="ECO:0000256" key="13">
    <source>
        <dbReference type="SAM" id="MobiDB-lite"/>
    </source>
</evidence>
<dbReference type="AlphaFoldDB" id="A0ABD3WUJ1"/>
<evidence type="ECO:0000256" key="10">
    <source>
        <dbReference type="ARBA" id="ARBA00038351"/>
    </source>
</evidence>
<feature type="region of interest" description="Disordered" evidence="13">
    <location>
        <begin position="334"/>
        <end position="359"/>
    </location>
</feature>
<dbReference type="SUPFAM" id="SSF46689">
    <property type="entry name" value="Homeodomain-like"/>
    <property type="match status" value="1"/>
</dbReference>
<keyword evidence="3" id="KW-0221">Differentiation</keyword>
<dbReference type="EMBL" id="JBJQND010000005">
    <property type="protein sequence ID" value="KAL3877641.1"/>
    <property type="molecule type" value="Genomic_DNA"/>
</dbReference>
<keyword evidence="4" id="KW-0524">Neurogenesis</keyword>
<dbReference type="Pfam" id="PF00046">
    <property type="entry name" value="Homeodomain"/>
    <property type="match status" value="1"/>
</dbReference>
<dbReference type="PANTHER" id="PTHR46799">
    <property type="entry name" value="HOMEOBOX PROTEIN UNC-4 HOMOLOG"/>
    <property type="match status" value="1"/>
</dbReference>
<comment type="similarity">
    <text evidence="10">Belongs to the paired homeobox family. Unc-4 subfamily.</text>
</comment>
<feature type="region of interest" description="Disordered" evidence="13">
    <location>
        <begin position="65"/>
        <end position="114"/>
    </location>
</feature>
<dbReference type="InterPro" id="IPR009057">
    <property type="entry name" value="Homeodomain-like_sf"/>
</dbReference>
<evidence type="ECO:0000256" key="5">
    <source>
        <dbReference type="ARBA" id="ARBA00023015"/>
    </source>
</evidence>
<evidence type="ECO:0000256" key="1">
    <source>
        <dbReference type="ARBA" id="ARBA00004123"/>
    </source>
</evidence>
<dbReference type="GO" id="GO:0005634">
    <property type="term" value="C:nucleus"/>
    <property type="evidence" value="ECO:0007669"/>
    <property type="project" value="UniProtKB-SubCell"/>
</dbReference>
<feature type="compositionally biased region" description="Basic and acidic residues" evidence="13">
    <location>
        <begin position="195"/>
        <end position="223"/>
    </location>
</feature>
<dbReference type="GO" id="GO:0007399">
    <property type="term" value="P:nervous system development"/>
    <property type="evidence" value="ECO:0007669"/>
    <property type="project" value="UniProtKB-KW"/>
</dbReference>
<keyword evidence="2" id="KW-0217">Developmental protein</keyword>
<organism evidence="15 16">
    <name type="scientific">Sinanodonta woodiana</name>
    <name type="common">Chinese pond mussel</name>
    <name type="synonym">Anodonta woodiana</name>
    <dbReference type="NCBI Taxonomy" id="1069815"/>
    <lineage>
        <taxon>Eukaryota</taxon>
        <taxon>Metazoa</taxon>
        <taxon>Spiralia</taxon>
        <taxon>Lophotrochozoa</taxon>
        <taxon>Mollusca</taxon>
        <taxon>Bivalvia</taxon>
        <taxon>Autobranchia</taxon>
        <taxon>Heteroconchia</taxon>
        <taxon>Palaeoheterodonta</taxon>
        <taxon>Unionida</taxon>
        <taxon>Unionoidea</taxon>
        <taxon>Unionidae</taxon>
        <taxon>Unioninae</taxon>
        <taxon>Sinanodonta</taxon>
    </lineage>
</organism>
<dbReference type="SMART" id="SM00389">
    <property type="entry name" value="HOX"/>
    <property type="match status" value="1"/>
</dbReference>
<protein>
    <recommendedName>
        <fullName evidence="14">Homeobox domain-containing protein</fullName>
    </recommendedName>
</protein>
<feature type="compositionally biased region" description="Low complexity" evidence="13">
    <location>
        <begin position="237"/>
        <end position="253"/>
    </location>
</feature>
<evidence type="ECO:0000256" key="3">
    <source>
        <dbReference type="ARBA" id="ARBA00022782"/>
    </source>
</evidence>
<comment type="caution">
    <text evidence="15">The sequence shown here is derived from an EMBL/GenBank/DDBJ whole genome shotgun (WGS) entry which is preliminary data.</text>
</comment>
<evidence type="ECO:0000256" key="2">
    <source>
        <dbReference type="ARBA" id="ARBA00022473"/>
    </source>
</evidence>
<evidence type="ECO:0000256" key="6">
    <source>
        <dbReference type="ARBA" id="ARBA00023125"/>
    </source>
</evidence>
<dbReference type="InterPro" id="IPR001356">
    <property type="entry name" value="HD"/>
</dbReference>
<evidence type="ECO:0000256" key="12">
    <source>
        <dbReference type="RuleBase" id="RU000682"/>
    </source>
</evidence>
<gene>
    <name evidence="15" type="ORF">ACJMK2_035319</name>
</gene>
<feature type="compositionally biased region" description="Polar residues" evidence="13">
    <location>
        <begin position="348"/>
        <end position="359"/>
    </location>
</feature>
<evidence type="ECO:0000313" key="15">
    <source>
        <dbReference type="EMBL" id="KAL3877641.1"/>
    </source>
</evidence>
<dbReference type="PROSITE" id="PS50071">
    <property type="entry name" value="HOMEOBOX_2"/>
    <property type="match status" value="1"/>
</dbReference>
<dbReference type="GO" id="GO:0003677">
    <property type="term" value="F:DNA binding"/>
    <property type="evidence" value="ECO:0007669"/>
    <property type="project" value="UniProtKB-UniRule"/>
</dbReference>
<sequence>MNGPLGLLQQSRYGYGFRVVHPFSGYSHFLDPYTVASLGFPKTSQFTNGCFTSVGNTLEYPPDIFHTSRCASSPSPKDQTTQHNGNSSQVTRSQEPHDEDGESAGNSKRRRTRTNFTGWQLEELERAFQDSHYPDVFMREALAMRLDLVESRVQVWFQNRRAKWRKKEHTRKGPGRPAHNAHPHTCSGDPLPPEEVEKREREKLEKKRKKQEERLRKLDEKKKSFLSGKPFNDTKDTTSNSGNSSDSNNVVTDESSECASTKNMENNHPGEVKKKCPFSIDSLLEEPKIPRGRRPNSKYPRVQASKSVNSPGHILGPLHPLTQPVGFEVQTEASMCDDTESLDPPMPLTSSDSLSDSQCTEALLHVV</sequence>
<feature type="compositionally biased region" description="Polar residues" evidence="13">
    <location>
        <begin position="257"/>
        <end position="266"/>
    </location>
</feature>
<dbReference type="Proteomes" id="UP001634394">
    <property type="component" value="Unassembled WGS sequence"/>
</dbReference>
<feature type="domain" description="Homeobox" evidence="14">
    <location>
        <begin position="107"/>
        <end position="167"/>
    </location>
</feature>
<dbReference type="PANTHER" id="PTHR46799:SF1">
    <property type="entry name" value="HOMEOBOX PROTEIN UNC-4 HOMOLOG"/>
    <property type="match status" value="1"/>
</dbReference>
<feature type="compositionally biased region" description="Basic residues" evidence="13">
    <location>
        <begin position="163"/>
        <end position="182"/>
    </location>
</feature>
<feature type="DNA-binding region" description="Homeobox" evidence="11">
    <location>
        <begin position="109"/>
        <end position="168"/>
    </location>
</feature>
<feature type="region of interest" description="Disordered" evidence="13">
    <location>
        <begin position="163"/>
        <end position="314"/>
    </location>
</feature>
<accession>A0ABD3WUJ1</accession>
<keyword evidence="5" id="KW-0805">Transcription regulation</keyword>